<protein>
    <recommendedName>
        <fullName evidence="3">ESX-1 secretion-associated protein</fullName>
    </recommendedName>
</protein>
<comment type="caution">
    <text evidence="1">The sequence shown here is derived from an EMBL/GenBank/DDBJ whole genome shotgun (WGS) entry which is preliminary data.</text>
</comment>
<dbReference type="Proteomes" id="UP000696294">
    <property type="component" value="Unassembled WGS sequence"/>
</dbReference>
<dbReference type="EMBL" id="JAATEP010000044">
    <property type="protein sequence ID" value="NJP95965.1"/>
    <property type="molecule type" value="Genomic_DNA"/>
</dbReference>
<name>A0ABX1BDY6_9ACTN</name>
<evidence type="ECO:0008006" key="3">
    <source>
        <dbReference type="Google" id="ProtNLM"/>
    </source>
</evidence>
<evidence type="ECO:0000313" key="1">
    <source>
        <dbReference type="EMBL" id="NJP95965.1"/>
    </source>
</evidence>
<accession>A0ABX1BDY6</accession>
<sequence length="100" mass="10891">MAQEIYVTSAAISSIQHHLDETFIPALEALKKTIDDTDVPAPGFGMPLGLALSQAYGARQDDVRGAVDKAVKTVEAWVTALETIKKNWRDAEESSTVVYK</sequence>
<dbReference type="RefSeq" id="WP_168017605.1">
    <property type="nucleotide sequence ID" value="NZ_JAATEP010000044.1"/>
</dbReference>
<reference evidence="1 2" key="1">
    <citation type="submission" date="2020-03" db="EMBL/GenBank/DDBJ databases">
        <title>WGS of actinomycetes isolated from Thailand.</title>
        <authorList>
            <person name="Thawai C."/>
        </authorList>
    </citation>
    <scope>NUCLEOTIDE SEQUENCE [LARGE SCALE GENOMIC DNA]</scope>
    <source>
        <strain evidence="1 2">FMUSA5-5</strain>
    </source>
</reference>
<gene>
    <name evidence="1" type="ORF">HCN51_42135</name>
</gene>
<proteinExistence type="predicted"/>
<evidence type="ECO:0000313" key="2">
    <source>
        <dbReference type="Proteomes" id="UP000696294"/>
    </source>
</evidence>
<organism evidence="1 2">
    <name type="scientific">Nonomuraea composti</name>
    <dbReference type="NCBI Taxonomy" id="2720023"/>
    <lineage>
        <taxon>Bacteria</taxon>
        <taxon>Bacillati</taxon>
        <taxon>Actinomycetota</taxon>
        <taxon>Actinomycetes</taxon>
        <taxon>Streptosporangiales</taxon>
        <taxon>Streptosporangiaceae</taxon>
        <taxon>Nonomuraea</taxon>
    </lineage>
</organism>
<keyword evidence="2" id="KW-1185">Reference proteome</keyword>